<comment type="caution">
    <text evidence="2">The sequence shown here is derived from an EMBL/GenBank/DDBJ whole genome shotgun (WGS) entry which is preliminary data.</text>
</comment>
<evidence type="ECO:0000313" key="2">
    <source>
        <dbReference type="EMBL" id="GAA2263118.1"/>
    </source>
</evidence>
<gene>
    <name evidence="2" type="ORF">GCM10010430_54530</name>
</gene>
<evidence type="ECO:0000256" key="1">
    <source>
        <dbReference type="SAM" id="MobiDB-lite"/>
    </source>
</evidence>
<feature type="region of interest" description="Disordered" evidence="1">
    <location>
        <begin position="43"/>
        <end position="73"/>
    </location>
</feature>
<name>A0ABP5RMQ0_9ACTN</name>
<keyword evidence="3" id="KW-1185">Reference proteome</keyword>
<evidence type="ECO:0000313" key="3">
    <source>
        <dbReference type="Proteomes" id="UP001500305"/>
    </source>
</evidence>
<reference evidence="3" key="1">
    <citation type="journal article" date="2019" name="Int. J. Syst. Evol. Microbiol.">
        <title>The Global Catalogue of Microorganisms (GCM) 10K type strain sequencing project: providing services to taxonomists for standard genome sequencing and annotation.</title>
        <authorList>
            <consortium name="The Broad Institute Genomics Platform"/>
            <consortium name="The Broad Institute Genome Sequencing Center for Infectious Disease"/>
            <person name="Wu L."/>
            <person name="Ma J."/>
        </authorList>
    </citation>
    <scope>NUCLEOTIDE SEQUENCE [LARGE SCALE GENOMIC DNA]</scope>
    <source>
        <strain evidence="3">JCM 7356</strain>
    </source>
</reference>
<proteinExistence type="predicted"/>
<protein>
    <submittedName>
        <fullName evidence="2">Uncharacterized protein</fullName>
    </submittedName>
</protein>
<accession>A0ABP5RMQ0</accession>
<organism evidence="2 3">
    <name type="scientific">Kitasatospora cystarginea</name>
    <dbReference type="NCBI Taxonomy" id="58350"/>
    <lineage>
        <taxon>Bacteria</taxon>
        <taxon>Bacillati</taxon>
        <taxon>Actinomycetota</taxon>
        <taxon>Actinomycetes</taxon>
        <taxon>Kitasatosporales</taxon>
        <taxon>Streptomycetaceae</taxon>
        <taxon>Kitasatospora</taxon>
    </lineage>
</organism>
<sequence length="73" mass="7445">MPHSRAGGQPFTGRVPVTAVTSPVAHAPSRLCTQSNVLGRYSATASPPPAAAALRPLRDPDAAGLGLDEDDQV</sequence>
<dbReference type="Proteomes" id="UP001500305">
    <property type="component" value="Unassembled WGS sequence"/>
</dbReference>
<dbReference type="EMBL" id="BAAATR010000028">
    <property type="protein sequence ID" value="GAA2263118.1"/>
    <property type="molecule type" value="Genomic_DNA"/>
</dbReference>